<sequence>MTSFKIHSQSERPEQSQGCSGCKDTTPLPLEIEFAFQPIVDISAKAVFACEALVRGANGESAHAVLSEVDDANKYQFDQHCRQVAIASAAALGLDAFLSINFMPKAVYRPEVCIRSTLDAAQEHGFPIERIIFETVEGEHLIDRTHLVEIFRAYKKFGFLTAIDDFGAGYSGLALLVDFQPDIIKLDMGLLRGIDTDSVRQRIVRGVLSICHDLGIRVVAEGIETKGERDFFIAHGVSLMQGYFFARPGFKSIPQIDKAAYLP</sequence>
<dbReference type="SMART" id="SM00052">
    <property type="entry name" value="EAL"/>
    <property type="match status" value="1"/>
</dbReference>
<comment type="caution">
    <text evidence="3">The sequence shown here is derived from an EMBL/GenBank/DDBJ whole genome shotgun (WGS) entry which is preliminary data.</text>
</comment>
<dbReference type="PROSITE" id="PS50883">
    <property type="entry name" value="EAL"/>
    <property type="match status" value="1"/>
</dbReference>
<dbReference type="Proteomes" id="UP000544134">
    <property type="component" value="Unassembled WGS sequence"/>
</dbReference>
<feature type="domain" description="EAL" evidence="2">
    <location>
        <begin position="15"/>
        <end position="262"/>
    </location>
</feature>
<evidence type="ECO:0000256" key="1">
    <source>
        <dbReference type="SAM" id="MobiDB-lite"/>
    </source>
</evidence>
<evidence type="ECO:0000313" key="3">
    <source>
        <dbReference type="EMBL" id="NMM04508.1"/>
    </source>
</evidence>
<evidence type="ECO:0000313" key="4">
    <source>
        <dbReference type="Proteomes" id="UP000544134"/>
    </source>
</evidence>
<dbReference type="EMBL" id="JABBGJ010000097">
    <property type="protein sequence ID" value="NMM04508.1"/>
    <property type="molecule type" value="Genomic_DNA"/>
</dbReference>
<proteinExistence type="predicted"/>
<dbReference type="InterPro" id="IPR035919">
    <property type="entry name" value="EAL_sf"/>
</dbReference>
<dbReference type="PANTHER" id="PTHR33121">
    <property type="entry name" value="CYCLIC DI-GMP PHOSPHODIESTERASE PDEF"/>
    <property type="match status" value="1"/>
</dbReference>
<protein>
    <submittedName>
        <fullName evidence="3">EAL domain-containing protein</fullName>
    </submittedName>
</protein>
<evidence type="ECO:0000259" key="2">
    <source>
        <dbReference type="PROSITE" id="PS50883"/>
    </source>
</evidence>
<name>A0A848IQ89_9BURK</name>
<dbReference type="SUPFAM" id="SSF141868">
    <property type="entry name" value="EAL domain-like"/>
    <property type="match status" value="1"/>
</dbReference>
<keyword evidence="4" id="KW-1185">Reference proteome</keyword>
<reference evidence="3 4" key="1">
    <citation type="submission" date="2020-04" db="EMBL/GenBank/DDBJ databases">
        <title>Paraburkholderia sp. RP-4-7 isolated from soil.</title>
        <authorList>
            <person name="Dahal R.H."/>
        </authorList>
    </citation>
    <scope>NUCLEOTIDE SEQUENCE [LARGE SCALE GENOMIC DNA]</scope>
    <source>
        <strain evidence="3 4">RP-4-7</strain>
    </source>
</reference>
<dbReference type="CDD" id="cd01948">
    <property type="entry name" value="EAL"/>
    <property type="match status" value="1"/>
</dbReference>
<feature type="region of interest" description="Disordered" evidence="1">
    <location>
        <begin position="1"/>
        <end position="22"/>
    </location>
</feature>
<dbReference type="AlphaFoldDB" id="A0A848IQ89"/>
<dbReference type="GO" id="GO:0071111">
    <property type="term" value="F:cyclic-guanylate-specific phosphodiesterase activity"/>
    <property type="evidence" value="ECO:0007669"/>
    <property type="project" value="InterPro"/>
</dbReference>
<dbReference type="InterPro" id="IPR050706">
    <property type="entry name" value="Cyclic-di-GMP_PDE-like"/>
</dbReference>
<dbReference type="InterPro" id="IPR001633">
    <property type="entry name" value="EAL_dom"/>
</dbReference>
<organism evidence="3 4">
    <name type="scientific">Paraburkholderia polaris</name>
    <dbReference type="NCBI Taxonomy" id="2728848"/>
    <lineage>
        <taxon>Bacteria</taxon>
        <taxon>Pseudomonadati</taxon>
        <taxon>Pseudomonadota</taxon>
        <taxon>Betaproteobacteria</taxon>
        <taxon>Burkholderiales</taxon>
        <taxon>Burkholderiaceae</taxon>
        <taxon>Paraburkholderia</taxon>
    </lineage>
</organism>
<dbReference type="RefSeq" id="WP_169491238.1">
    <property type="nucleotide sequence ID" value="NZ_JABBGJ010000097.1"/>
</dbReference>
<dbReference type="Gene3D" id="3.20.20.450">
    <property type="entry name" value="EAL domain"/>
    <property type="match status" value="1"/>
</dbReference>
<accession>A0A848IQ89</accession>
<gene>
    <name evidence="3" type="ORF">HHL24_42565</name>
</gene>
<dbReference type="PANTHER" id="PTHR33121:SF15">
    <property type="entry name" value="BLUE LIGHT- AND TEMPERATURE-REGULATED ANTIREPRESSOR BLUF"/>
    <property type="match status" value="1"/>
</dbReference>
<dbReference type="Pfam" id="PF00563">
    <property type="entry name" value="EAL"/>
    <property type="match status" value="1"/>
</dbReference>